<protein>
    <recommendedName>
        <fullName evidence="2">DUF3822 domain-containing protein</fullName>
    </recommendedName>
</protein>
<evidence type="ECO:0000313" key="1">
    <source>
        <dbReference type="EMBL" id="QIM09985.1"/>
    </source>
</evidence>
<dbReference type="Pfam" id="PF12864">
    <property type="entry name" value="DUF3822"/>
    <property type="match status" value="1"/>
</dbReference>
<evidence type="ECO:0008006" key="2">
    <source>
        <dbReference type="Google" id="ProtNLM"/>
    </source>
</evidence>
<dbReference type="Gene3D" id="3.30.420.260">
    <property type="match status" value="1"/>
</dbReference>
<name>A0A6G8F0X7_9BACT</name>
<gene>
    <name evidence="1" type="ORF">Prevot485_0840</name>
</gene>
<dbReference type="Gene3D" id="3.30.420.250">
    <property type="match status" value="1"/>
</dbReference>
<accession>A0A6G8F0X7</accession>
<dbReference type="InterPro" id="IPR024213">
    <property type="entry name" value="DUF3822"/>
</dbReference>
<dbReference type="EMBL" id="MN990733">
    <property type="protein sequence ID" value="QIM09985.1"/>
    <property type="molecule type" value="Genomic_DNA"/>
</dbReference>
<dbReference type="CDD" id="cd24013">
    <property type="entry name" value="ASKHA_ATPase_BT3980-like"/>
    <property type="match status" value="1"/>
</dbReference>
<dbReference type="AlphaFoldDB" id="A0A6G8F0X7"/>
<organism evidence="1">
    <name type="scientific">uncultured Prevotella sp</name>
    <dbReference type="NCBI Taxonomy" id="159272"/>
    <lineage>
        <taxon>Bacteria</taxon>
        <taxon>Pseudomonadati</taxon>
        <taxon>Bacteroidota</taxon>
        <taxon>Bacteroidia</taxon>
        <taxon>Bacteroidales</taxon>
        <taxon>Prevotellaceae</taxon>
        <taxon>Prevotella</taxon>
        <taxon>environmental samples</taxon>
    </lineage>
</organism>
<reference evidence="1" key="1">
    <citation type="journal article" date="2020" name="J. ISSAAS">
        <title>Lactobacilli and other gastrointestinal microbiota of Peromyscus leucopus, reservoir host for agents of Lyme disease and other zoonoses in North America.</title>
        <authorList>
            <person name="Milovic A."/>
            <person name="Bassam K."/>
            <person name="Shao H."/>
            <person name="Chatzistamou I."/>
            <person name="Tufts D.M."/>
            <person name="Diuk-Wasser M."/>
            <person name="Barbour A.G."/>
        </authorList>
    </citation>
    <scope>NUCLEOTIDE SEQUENCE</scope>
    <source>
        <strain evidence="1">LL70</strain>
    </source>
</reference>
<sequence>MNPTSNIQPRQLTIRAGHSTLSFLTPEQDGTMAFHPYTVKSGMSLSANLREAFKEQPYLQERFTKAVLTVCSPVVLIPKEDYLEIDNFNAETMYGSVLTGHKGEEKLTKELYELDTMALYTVNKDLKMVVSDNCGSVDVTNVMLPVWRHLYKRYYQNSERRKMFAYFHDKSVDICSFEQRRLHFANVFDAQHAHDALYYLLFVWKQLGMNQKTDDLFIIGDMPHRDWLMNRLATYITRVHTVNPVADLNRSPLSQIKGMPFDMML</sequence>
<proteinExistence type="predicted"/>